<dbReference type="InterPro" id="IPR035965">
    <property type="entry name" value="PAS-like_dom_sf"/>
</dbReference>
<evidence type="ECO:0000256" key="2">
    <source>
        <dbReference type="ARBA" id="ARBA00012438"/>
    </source>
</evidence>
<dbReference type="SUPFAM" id="SSF55785">
    <property type="entry name" value="PYP-like sensor domain (PAS domain)"/>
    <property type="match status" value="2"/>
</dbReference>
<dbReference type="SUPFAM" id="SSF47384">
    <property type="entry name" value="Homodimeric domain of signal transducing histidine kinase"/>
    <property type="match status" value="1"/>
</dbReference>
<keyword evidence="10" id="KW-1185">Reference proteome</keyword>
<evidence type="ECO:0000256" key="3">
    <source>
        <dbReference type="ARBA" id="ARBA00022553"/>
    </source>
</evidence>
<dbReference type="CDD" id="cd00075">
    <property type="entry name" value="HATPase"/>
    <property type="match status" value="1"/>
</dbReference>
<dbReference type="EC" id="2.7.13.3" evidence="2"/>
<dbReference type="InterPro" id="IPR000014">
    <property type="entry name" value="PAS"/>
</dbReference>
<dbReference type="InterPro" id="IPR036890">
    <property type="entry name" value="HATPase_C_sf"/>
</dbReference>
<dbReference type="GO" id="GO:0000155">
    <property type="term" value="F:phosphorelay sensor kinase activity"/>
    <property type="evidence" value="ECO:0007669"/>
    <property type="project" value="InterPro"/>
</dbReference>
<dbReference type="Pfam" id="PF13426">
    <property type="entry name" value="PAS_9"/>
    <property type="match status" value="1"/>
</dbReference>
<dbReference type="FunFam" id="3.30.565.10:FF:000006">
    <property type="entry name" value="Sensor histidine kinase WalK"/>
    <property type="match status" value="1"/>
</dbReference>
<proteinExistence type="predicted"/>
<feature type="coiled-coil region" evidence="7">
    <location>
        <begin position="257"/>
        <end position="285"/>
    </location>
</feature>
<dbReference type="RefSeq" id="WP_147012665.1">
    <property type="nucleotide sequence ID" value="NZ_VORB01000001.1"/>
</dbReference>
<feature type="domain" description="Histidine kinase" evidence="8">
    <location>
        <begin position="289"/>
        <end position="505"/>
    </location>
</feature>
<dbReference type="PANTHER" id="PTHR43711">
    <property type="entry name" value="TWO-COMPONENT HISTIDINE KINASE"/>
    <property type="match status" value="1"/>
</dbReference>
<accession>A0A5C6VIF8</accession>
<dbReference type="InterPro" id="IPR003594">
    <property type="entry name" value="HATPase_dom"/>
</dbReference>
<dbReference type="AlphaFoldDB" id="A0A5C6VIF8"/>
<name>A0A5C6VIF8_9FLAO</name>
<dbReference type="InterPro" id="IPR050736">
    <property type="entry name" value="Sensor_HK_Regulatory"/>
</dbReference>
<keyword evidence="3" id="KW-0597">Phosphoprotein</keyword>
<dbReference type="InterPro" id="IPR005467">
    <property type="entry name" value="His_kinase_dom"/>
</dbReference>
<dbReference type="Pfam" id="PF00512">
    <property type="entry name" value="HisKA"/>
    <property type="match status" value="1"/>
</dbReference>
<evidence type="ECO:0000313" key="10">
    <source>
        <dbReference type="Proteomes" id="UP000321168"/>
    </source>
</evidence>
<keyword evidence="5" id="KW-0418">Kinase</keyword>
<sequence length="513" mass="58922">MSLLKHNLLTTDLSKFLFHQNTNPAFLCNEGGEILEVNEAAINYLGFDKKYFDSLKVQRLFIRSQRILVGSILKSLISGNRDAELRQELFVLNEESEQYPVIAGFNLLRDEGESNFLITLKDISSRSNNKNHNGGIAAPILDRKNKALGSSEELYRIVSRNFPNGVISVFDRDFNYLFAEGKELYRMGITSEKLVGTNYLDRLPLGLHDEIKEKLQGVLDGKNQTFEISHKDNHYILNASGLESATGAIDRILLVEINNTQQKRAEKEIKRAFEKERQLNELKSRFVSMASHEFRTPLSTILSSINLMLRYLDHPNGAEKIKKHGQKIASSVKNLTSILNDFLSIDKLEEGKVELHPSKFNFSQLVRNMVDDLEEHLKDGQEFQLVLPDDQPVFQDPNILRNVIINLLTNAIKYSHENQEIMVKVWEIRNRVFLEVQDYGIGIPEEEQAQLFERFFRAKNAFNLQGTGLGLNIVKRYVDLIHGKISFFSREQEGTTFTVQFPKKFKNEENISH</sequence>
<gene>
    <name evidence="9" type="ORF">FRX97_01530</name>
</gene>
<dbReference type="OrthoDB" id="9808408at2"/>
<protein>
    <recommendedName>
        <fullName evidence="2">histidine kinase</fullName>
        <ecNumber evidence="2">2.7.13.3</ecNumber>
    </recommendedName>
</protein>
<dbReference type="SMART" id="SM00091">
    <property type="entry name" value="PAS"/>
    <property type="match status" value="2"/>
</dbReference>
<evidence type="ECO:0000256" key="6">
    <source>
        <dbReference type="ARBA" id="ARBA00023012"/>
    </source>
</evidence>
<dbReference type="PRINTS" id="PR00344">
    <property type="entry name" value="BCTRLSENSOR"/>
</dbReference>
<dbReference type="EMBL" id="VORB01000001">
    <property type="protein sequence ID" value="TXC85332.1"/>
    <property type="molecule type" value="Genomic_DNA"/>
</dbReference>
<dbReference type="PANTHER" id="PTHR43711:SF26">
    <property type="entry name" value="SENSOR HISTIDINE KINASE RCSC"/>
    <property type="match status" value="1"/>
</dbReference>
<evidence type="ECO:0000256" key="1">
    <source>
        <dbReference type="ARBA" id="ARBA00000085"/>
    </source>
</evidence>
<evidence type="ECO:0000256" key="5">
    <source>
        <dbReference type="ARBA" id="ARBA00022777"/>
    </source>
</evidence>
<dbReference type="SMART" id="SM00387">
    <property type="entry name" value="HATPase_c"/>
    <property type="match status" value="1"/>
</dbReference>
<dbReference type="InterPro" id="IPR036097">
    <property type="entry name" value="HisK_dim/P_sf"/>
</dbReference>
<dbReference type="InterPro" id="IPR004358">
    <property type="entry name" value="Sig_transdc_His_kin-like_C"/>
</dbReference>
<dbReference type="Gene3D" id="1.10.287.130">
    <property type="match status" value="1"/>
</dbReference>
<evidence type="ECO:0000256" key="7">
    <source>
        <dbReference type="SAM" id="Coils"/>
    </source>
</evidence>
<organism evidence="9 10">
    <name type="scientific">Luteibaculum oceani</name>
    <dbReference type="NCBI Taxonomy" id="1294296"/>
    <lineage>
        <taxon>Bacteria</taxon>
        <taxon>Pseudomonadati</taxon>
        <taxon>Bacteroidota</taxon>
        <taxon>Flavobacteriia</taxon>
        <taxon>Flavobacteriales</taxon>
        <taxon>Luteibaculaceae</taxon>
        <taxon>Luteibaculum</taxon>
    </lineage>
</organism>
<comment type="caution">
    <text evidence="9">The sequence shown here is derived from an EMBL/GenBank/DDBJ whole genome shotgun (WGS) entry which is preliminary data.</text>
</comment>
<dbReference type="Gene3D" id="3.30.450.20">
    <property type="entry name" value="PAS domain"/>
    <property type="match status" value="2"/>
</dbReference>
<dbReference type="SMART" id="SM00388">
    <property type="entry name" value="HisKA"/>
    <property type="match status" value="1"/>
</dbReference>
<dbReference type="Proteomes" id="UP000321168">
    <property type="component" value="Unassembled WGS sequence"/>
</dbReference>
<dbReference type="Pfam" id="PF02518">
    <property type="entry name" value="HATPase_c"/>
    <property type="match status" value="1"/>
</dbReference>
<dbReference type="PROSITE" id="PS50109">
    <property type="entry name" value="HIS_KIN"/>
    <property type="match status" value="1"/>
</dbReference>
<dbReference type="SUPFAM" id="SSF55874">
    <property type="entry name" value="ATPase domain of HSP90 chaperone/DNA topoisomerase II/histidine kinase"/>
    <property type="match status" value="1"/>
</dbReference>
<dbReference type="InterPro" id="IPR003661">
    <property type="entry name" value="HisK_dim/P_dom"/>
</dbReference>
<dbReference type="CDD" id="cd00082">
    <property type="entry name" value="HisKA"/>
    <property type="match status" value="1"/>
</dbReference>
<keyword evidence="7" id="KW-0175">Coiled coil</keyword>
<evidence type="ECO:0000259" key="8">
    <source>
        <dbReference type="PROSITE" id="PS50109"/>
    </source>
</evidence>
<dbReference type="Gene3D" id="3.30.565.10">
    <property type="entry name" value="Histidine kinase-like ATPase, C-terminal domain"/>
    <property type="match status" value="1"/>
</dbReference>
<evidence type="ECO:0000313" key="9">
    <source>
        <dbReference type="EMBL" id="TXC85332.1"/>
    </source>
</evidence>
<comment type="catalytic activity">
    <reaction evidence="1">
        <text>ATP + protein L-histidine = ADP + protein N-phospho-L-histidine.</text>
        <dbReference type="EC" id="2.7.13.3"/>
    </reaction>
</comment>
<evidence type="ECO:0000256" key="4">
    <source>
        <dbReference type="ARBA" id="ARBA00022679"/>
    </source>
</evidence>
<keyword evidence="6" id="KW-0902">Two-component regulatory system</keyword>
<reference evidence="9 10" key="1">
    <citation type="submission" date="2019-08" db="EMBL/GenBank/DDBJ databases">
        <title>Genome of Luteibaculum oceani JCM 18817.</title>
        <authorList>
            <person name="Bowman J.P."/>
        </authorList>
    </citation>
    <scope>NUCLEOTIDE SEQUENCE [LARGE SCALE GENOMIC DNA]</scope>
    <source>
        <strain evidence="9 10">JCM 18817</strain>
    </source>
</reference>
<keyword evidence="4" id="KW-0808">Transferase</keyword>